<evidence type="ECO:0000259" key="2">
    <source>
        <dbReference type="Pfam" id="PF18962"/>
    </source>
</evidence>
<evidence type="ECO:0000313" key="3">
    <source>
        <dbReference type="EMBL" id="PZF71529.1"/>
    </source>
</evidence>
<evidence type="ECO:0000256" key="1">
    <source>
        <dbReference type="SAM" id="SignalP"/>
    </source>
</evidence>
<dbReference type="NCBIfam" id="TIGR04183">
    <property type="entry name" value="Por_Secre_tail"/>
    <property type="match status" value="1"/>
</dbReference>
<feature type="signal peptide" evidence="1">
    <location>
        <begin position="1"/>
        <end position="24"/>
    </location>
</feature>
<dbReference type="RefSeq" id="WP_111000332.1">
    <property type="nucleotide sequence ID" value="NZ_QKTW01000023.1"/>
</dbReference>
<reference evidence="3 4" key="1">
    <citation type="submission" date="2018-06" db="EMBL/GenBank/DDBJ databases">
        <title>Mucibacter soli gen. nov., sp. nov., a new member of the family Chitinophagaceae producing mucin.</title>
        <authorList>
            <person name="Kim M.-K."/>
            <person name="Park S."/>
            <person name="Kim T.-S."/>
            <person name="Joung Y."/>
            <person name="Han J.-H."/>
            <person name="Kim S.B."/>
        </authorList>
    </citation>
    <scope>NUCLEOTIDE SEQUENCE [LARGE SCALE GENOMIC DNA]</scope>
    <source>
        <strain evidence="3 4">R1-15</strain>
    </source>
</reference>
<keyword evidence="1" id="KW-0732">Signal</keyword>
<sequence>MKNLSIRVLTVASLCSFLSSTIQAQDTYWNMNSANAAGTNQVYNTKTHELLTIPAGAVQIDNAGTTPRTVFSYDGDVLFCTGPNSIYYNGSVIPGSAGNGQEAGCRALIPLTGVSGCAKRYAVLNVWYSATGTTLGIKVLDVSAGGTPVTVSSTAVTAISGGDIVAAPMQSNGDHYYYYLGAGAMPGQTTSYPYIEQYTLHADGSIPTALNSFGTTANYRKYFDNGTHFVNGLAKISNDGTYIAYQDGNGDMVTFNTATQDFAVGPHIGPVYGLAGVNINGTVKWYVSTTTELGVFVQGSTSYTAAVPGTGIASDIALGADGQVYVGRDGINIYNLDCADLLSFDPYAAGITLVRRAANCVLYNGYKLTFGNLIPGENTSEVSSIRTDFLVNGGRGTIISPKMLYTCSDFILSDLTTPVQSEIHLNIMQVDANDAPVTGGFQYSNAISNTGLNTYNLKNLPGTNGTWLGNPGHDGIYRINLVTLDGCSRISSHTEYVKVVTATASMDFKMIGPSDNNGTPVCPGGIQNRYIYSYYFTPFTQPVTTPPCTQGWLGASTLGITQGAATGTAPTLTPANFPGATTPYEVRVEEFKSDGATPNRTTPILKKNPASIGLAFTFNPKTSPSYYFTNNYETIKNNYVYKTVVSMNSVECGIVRDSSYFKIIDGGLSSDDGGSGYPEQWRMVEVPASEVVNVYPNPTVNNVHFAWNSNAEGKDATISIVDVLGRVIYNQTLAETKGSNDRLVDLSTVASGTYHYTLKTSNGEKTGTVVKQ</sequence>
<dbReference type="Pfam" id="PF18962">
    <property type="entry name" value="Por_Secre_tail"/>
    <property type="match status" value="1"/>
</dbReference>
<comment type="caution">
    <text evidence="3">The sequence shown here is derived from an EMBL/GenBank/DDBJ whole genome shotgun (WGS) entry which is preliminary data.</text>
</comment>
<gene>
    <name evidence="3" type="ORF">DN068_17975</name>
</gene>
<dbReference type="InterPro" id="IPR026444">
    <property type="entry name" value="Secre_tail"/>
</dbReference>
<accession>A0A2W2B5Q1</accession>
<dbReference type="EMBL" id="QKTW01000023">
    <property type="protein sequence ID" value="PZF71529.1"/>
    <property type="molecule type" value="Genomic_DNA"/>
</dbReference>
<protein>
    <recommendedName>
        <fullName evidence="2">Secretion system C-terminal sorting domain-containing protein</fullName>
    </recommendedName>
</protein>
<organism evidence="3 4">
    <name type="scientific">Taibaiella soli</name>
    <dbReference type="NCBI Taxonomy" id="1649169"/>
    <lineage>
        <taxon>Bacteria</taxon>
        <taxon>Pseudomonadati</taxon>
        <taxon>Bacteroidota</taxon>
        <taxon>Chitinophagia</taxon>
        <taxon>Chitinophagales</taxon>
        <taxon>Chitinophagaceae</taxon>
        <taxon>Taibaiella</taxon>
    </lineage>
</organism>
<feature type="chain" id="PRO_5016054700" description="Secretion system C-terminal sorting domain-containing protein" evidence="1">
    <location>
        <begin position="25"/>
        <end position="772"/>
    </location>
</feature>
<evidence type="ECO:0000313" key="4">
    <source>
        <dbReference type="Proteomes" id="UP000248745"/>
    </source>
</evidence>
<name>A0A2W2B5Q1_9BACT</name>
<dbReference type="OrthoDB" id="3799094at2"/>
<proteinExistence type="predicted"/>
<dbReference type="AlphaFoldDB" id="A0A2W2B5Q1"/>
<feature type="domain" description="Secretion system C-terminal sorting" evidence="2">
    <location>
        <begin position="694"/>
        <end position="766"/>
    </location>
</feature>
<keyword evidence="4" id="KW-1185">Reference proteome</keyword>
<dbReference type="Proteomes" id="UP000248745">
    <property type="component" value="Unassembled WGS sequence"/>
</dbReference>